<protein>
    <submittedName>
        <fullName evidence="3">VOC family protein</fullName>
    </submittedName>
</protein>
<dbReference type="PANTHER" id="PTHR40265">
    <property type="entry name" value="BLL2707 PROTEIN"/>
    <property type="match status" value="1"/>
</dbReference>
<evidence type="ECO:0000259" key="2">
    <source>
        <dbReference type="PROSITE" id="PS51819"/>
    </source>
</evidence>
<evidence type="ECO:0000256" key="1">
    <source>
        <dbReference type="SAM" id="MobiDB-lite"/>
    </source>
</evidence>
<dbReference type="InterPro" id="IPR029068">
    <property type="entry name" value="Glyas_Bleomycin-R_OHBP_Dase"/>
</dbReference>
<gene>
    <name evidence="3" type="ORF">DRB17_13635</name>
</gene>
<evidence type="ECO:0000313" key="3">
    <source>
        <dbReference type="EMBL" id="RDD61307.1"/>
    </source>
</evidence>
<dbReference type="InterPro" id="IPR025870">
    <property type="entry name" value="Glyoxalase-like_dom"/>
</dbReference>
<dbReference type="PANTHER" id="PTHR40265:SF1">
    <property type="entry name" value="GLYOXALASE-LIKE DOMAIN-CONTAINING PROTEIN"/>
    <property type="match status" value="1"/>
</dbReference>
<comment type="caution">
    <text evidence="3">The sequence shown here is derived from an EMBL/GenBank/DDBJ whole genome shotgun (WGS) entry which is preliminary data.</text>
</comment>
<feature type="domain" description="VOC" evidence="2">
    <location>
        <begin position="208"/>
        <end position="321"/>
    </location>
</feature>
<feature type="region of interest" description="Disordered" evidence="1">
    <location>
        <begin position="1"/>
        <end position="43"/>
    </location>
</feature>
<reference evidence="3 4" key="1">
    <citation type="submission" date="2018-07" db="EMBL/GenBank/DDBJ databases">
        <title>Venubactetium sediminum gen. nov., sp. nov., isolated from a marine solar saltern.</title>
        <authorList>
            <person name="Wang S."/>
        </authorList>
    </citation>
    <scope>NUCLEOTIDE SEQUENCE [LARGE SCALE GENOMIC DNA]</scope>
    <source>
        <strain evidence="3 4">WD2A32</strain>
    </source>
</reference>
<name>A0A369TAV3_9PROT</name>
<dbReference type="AlphaFoldDB" id="A0A369TAV3"/>
<dbReference type="SUPFAM" id="SSF54593">
    <property type="entry name" value="Glyoxalase/Bleomycin resistance protein/Dihydroxybiphenyl dioxygenase"/>
    <property type="match status" value="1"/>
</dbReference>
<evidence type="ECO:0000313" key="4">
    <source>
        <dbReference type="Proteomes" id="UP000253941"/>
    </source>
</evidence>
<keyword evidence="4" id="KW-1185">Reference proteome</keyword>
<dbReference type="InterPro" id="IPR037523">
    <property type="entry name" value="VOC_core"/>
</dbReference>
<sequence>MAGAADRRAGAAGRGGDGARAGEIQNLRQARGGRGQRRGESGLSEGITGLDHLLIGVNDLEAGRAAYERLGFRSTPRGRHIGWGTANYCLMFGRDYLELLGIVDPSQFTNNLDVFLAEHGEGLLGAAFAGDDLDSVAAQMQALNKPGDGPKDLKRTLELPEGDVLPEFRLYHLPPEATPGLRSFVCQHLTPEIVWQAPWVEQPNGARRIAGLTVVVDEPGAMAVPYGELFGLDAVRNTDNVVEVTCGACVLRFTDGKGLAQRHPQAVVPARPGPAAMEIAVADLPATASYLRDHGVAFERGRDGRLHILPDDACGAALDFV</sequence>
<dbReference type="Gene3D" id="3.10.180.10">
    <property type="entry name" value="2,3-Dihydroxybiphenyl 1,2-Dioxygenase, domain 1"/>
    <property type="match status" value="2"/>
</dbReference>
<proteinExistence type="predicted"/>
<organism evidence="3 4">
    <name type="scientific">Ferruginivarius sediminum</name>
    <dbReference type="NCBI Taxonomy" id="2661937"/>
    <lineage>
        <taxon>Bacteria</taxon>
        <taxon>Pseudomonadati</taxon>
        <taxon>Pseudomonadota</taxon>
        <taxon>Alphaproteobacteria</taxon>
        <taxon>Rhodospirillales</taxon>
        <taxon>Rhodospirillaceae</taxon>
        <taxon>Ferruginivarius</taxon>
    </lineage>
</organism>
<accession>A0A369TAV3</accession>
<dbReference type="PROSITE" id="PS51819">
    <property type="entry name" value="VOC"/>
    <property type="match status" value="1"/>
</dbReference>
<dbReference type="EMBL" id="QPMH01000013">
    <property type="protein sequence ID" value="RDD61307.1"/>
    <property type="molecule type" value="Genomic_DNA"/>
</dbReference>
<dbReference type="Pfam" id="PF13468">
    <property type="entry name" value="Glyoxalase_3"/>
    <property type="match status" value="1"/>
</dbReference>
<dbReference type="Proteomes" id="UP000253941">
    <property type="component" value="Unassembled WGS sequence"/>
</dbReference>